<dbReference type="Pfam" id="PF10988">
    <property type="entry name" value="DUF2807"/>
    <property type="match status" value="1"/>
</dbReference>
<dbReference type="PANTHER" id="PTHR39200">
    <property type="entry name" value="HYPOTHETICAL EXPORTED PROTEIN"/>
    <property type="match status" value="1"/>
</dbReference>
<sequence>MTIFRPAIMAVVAIIITSPFAVAETRTMTLNKFSKVKVSARADLDISVGKPRSFSMEGRTEDLAKLIIKVKDDTLIIKKEKYSGAMKKISITIAMEDLTKFIINGSSNAKIRDVDSKSLIIGINGSGDVTFDGKSDELKVQINGSGDVVSKDFDAREISASINGSGDIGLAGKCQELKLQISGSGDFSGRELTCKMVKASISGSGDATVYAGESIHLSTSGSSDVNVYGNPKSIQNRSSGSSDFVVHDDK</sequence>
<gene>
    <name evidence="3" type="ORF">MNBD_ALPHA01-1609</name>
</gene>
<dbReference type="Gene3D" id="2.160.20.120">
    <property type="match status" value="1"/>
</dbReference>
<feature type="compositionally biased region" description="Polar residues" evidence="1">
    <location>
        <begin position="232"/>
        <end position="242"/>
    </location>
</feature>
<protein>
    <recommendedName>
        <fullName evidence="2">Putative auto-transporter adhesin head GIN domain-containing protein</fullName>
    </recommendedName>
</protein>
<reference evidence="3" key="1">
    <citation type="submission" date="2018-06" db="EMBL/GenBank/DDBJ databases">
        <authorList>
            <person name="Zhirakovskaya E."/>
        </authorList>
    </citation>
    <scope>NUCLEOTIDE SEQUENCE</scope>
</reference>
<dbReference type="EMBL" id="UOEJ01000175">
    <property type="protein sequence ID" value="VAW03726.1"/>
    <property type="molecule type" value="Genomic_DNA"/>
</dbReference>
<evidence type="ECO:0000256" key="1">
    <source>
        <dbReference type="SAM" id="MobiDB-lite"/>
    </source>
</evidence>
<feature type="domain" description="Putative auto-transporter adhesin head GIN" evidence="2">
    <location>
        <begin position="33"/>
        <end position="231"/>
    </location>
</feature>
<dbReference type="InterPro" id="IPR021255">
    <property type="entry name" value="DUF2807"/>
</dbReference>
<dbReference type="PANTHER" id="PTHR39200:SF1">
    <property type="entry name" value="AUTO-TRANSPORTER ADHESIN HEAD GIN DOMAIN-CONTAINING PROTEIN-RELATED"/>
    <property type="match status" value="1"/>
</dbReference>
<dbReference type="AlphaFoldDB" id="A0A3B0T9R1"/>
<organism evidence="3">
    <name type="scientific">hydrothermal vent metagenome</name>
    <dbReference type="NCBI Taxonomy" id="652676"/>
    <lineage>
        <taxon>unclassified sequences</taxon>
        <taxon>metagenomes</taxon>
        <taxon>ecological metagenomes</taxon>
    </lineage>
</organism>
<accession>A0A3B0T9R1</accession>
<name>A0A3B0T9R1_9ZZZZ</name>
<evidence type="ECO:0000313" key="3">
    <source>
        <dbReference type="EMBL" id="VAW03726.1"/>
    </source>
</evidence>
<evidence type="ECO:0000259" key="2">
    <source>
        <dbReference type="Pfam" id="PF10988"/>
    </source>
</evidence>
<proteinExistence type="predicted"/>
<feature type="region of interest" description="Disordered" evidence="1">
    <location>
        <begin position="220"/>
        <end position="250"/>
    </location>
</feature>